<dbReference type="PANTHER" id="PTHR35526">
    <property type="entry name" value="ANTI-SIGMA-F FACTOR RSBW-RELATED"/>
    <property type="match status" value="1"/>
</dbReference>
<keyword evidence="1" id="KW-0418">Kinase</keyword>
<reference evidence="4 5" key="1">
    <citation type="submission" date="2021-01" db="EMBL/GenBank/DDBJ databases">
        <title>Whole genome shotgun sequence of Asanoa iriomotensis NBRC 100142.</title>
        <authorList>
            <person name="Komaki H."/>
            <person name="Tamura T."/>
        </authorList>
    </citation>
    <scope>NUCLEOTIDE SEQUENCE [LARGE SCALE GENOMIC DNA]</scope>
    <source>
        <strain evidence="4 5">NBRC 100142</strain>
    </source>
</reference>
<dbReference type="CDD" id="cd16936">
    <property type="entry name" value="HATPase_RsbW-like"/>
    <property type="match status" value="1"/>
</dbReference>
<evidence type="ECO:0000313" key="4">
    <source>
        <dbReference type="EMBL" id="GIF59538.1"/>
    </source>
</evidence>
<gene>
    <name evidence="4" type="ORF">Air01nite_56330</name>
</gene>
<dbReference type="Pfam" id="PF13581">
    <property type="entry name" value="HATPase_c_2"/>
    <property type="match status" value="1"/>
</dbReference>
<evidence type="ECO:0000259" key="2">
    <source>
        <dbReference type="Pfam" id="PF13581"/>
    </source>
</evidence>
<keyword evidence="5" id="KW-1185">Reference proteome</keyword>
<evidence type="ECO:0000256" key="1">
    <source>
        <dbReference type="ARBA" id="ARBA00022527"/>
    </source>
</evidence>
<keyword evidence="1" id="KW-0808">Transferase</keyword>
<evidence type="ECO:0008006" key="6">
    <source>
        <dbReference type="Google" id="ProtNLM"/>
    </source>
</evidence>
<dbReference type="InterPro" id="IPR025847">
    <property type="entry name" value="MEDS_domain"/>
</dbReference>
<dbReference type="RefSeq" id="WP_203706367.1">
    <property type="nucleotide sequence ID" value="NZ_BAAALU010000004.1"/>
</dbReference>
<feature type="domain" description="MEDS" evidence="3">
    <location>
        <begin position="15"/>
        <end position="160"/>
    </location>
</feature>
<dbReference type="InterPro" id="IPR003594">
    <property type="entry name" value="HATPase_dom"/>
</dbReference>
<evidence type="ECO:0000313" key="5">
    <source>
        <dbReference type="Proteomes" id="UP000624325"/>
    </source>
</evidence>
<accession>A0ABQ4C9T3</accession>
<feature type="domain" description="Histidine kinase/HSP90-like ATPase" evidence="2">
    <location>
        <begin position="210"/>
        <end position="314"/>
    </location>
</feature>
<dbReference type="InterPro" id="IPR047718">
    <property type="entry name" value="RsbA-like_anti_sig"/>
</dbReference>
<name>A0ABQ4C9T3_9ACTN</name>
<dbReference type="SUPFAM" id="SSF55874">
    <property type="entry name" value="ATPase domain of HSP90 chaperone/DNA topoisomerase II/histidine kinase"/>
    <property type="match status" value="1"/>
</dbReference>
<dbReference type="Gene3D" id="3.30.565.10">
    <property type="entry name" value="Histidine kinase-like ATPase, C-terminal domain"/>
    <property type="match status" value="1"/>
</dbReference>
<protein>
    <recommendedName>
        <fullName evidence="6">Anti-sigma regulatory factor (Ser/Thr protein kinase)</fullName>
    </recommendedName>
</protein>
<organism evidence="4 5">
    <name type="scientific">Asanoa iriomotensis</name>
    <dbReference type="NCBI Taxonomy" id="234613"/>
    <lineage>
        <taxon>Bacteria</taxon>
        <taxon>Bacillati</taxon>
        <taxon>Actinomycetota</taxon>
        <taxon>Actinomycetes</taxon>
        <taxon>Micromonosporales</taxon>
        <taxon>Micromonosporaceae</taxon>
        <taxon>Asanoa</taxon>
    </lineage>
</organism>
<evidence type="ECO:0000259" key="3">
    <source>
        <dbReference type="Pfam" id="PF14417"/>
    </source>
</evidence>
<dbReference type="Proteomes" id="UP000624325">
    <property type="component" value="Unassembled WGS sequence"/>
</dbReference>
<keyword evidence="1" id="KW-0723">Serine/threonine-protein kinase</keyword>
<dbReference type="NCBIfam" id="NF041045">
    <property type="entry name" value="RsbA_anti_sig"/>
    <property type="match status" value="1"/>
</dbReference>
<proteinExistence type="predicted"/>
<dbReference type="InterPro" id="IPR036890">
    <property type="entry name" value="HATPase_C_sf"/>
</dbReference>
<dbReference type="Pfam" id="PF14417">
    <property type="entry name" value="MEDS"/>
    <property type="match status" value="1"/>
</dbReference>
<dbReference type="InterPro" id="IPR050267">
    <property type="entry name" value="Anti-sigma-factor_SerPK"/>
</dbReference>
<dbReference type="EMBL" id="BONC01000049">
    <property type="protein sequence ID" value="GIF59538.1"/>
    <property type="molecule type" value="Genomic_DNA"/>
</dbReference>
<sequence length="319" mass="33853">MTRTGAAAGHVGYFHEAVCYDSDDELLAVALPFLVGGVDSKEPTVVALGPEKADLVRRALPFAAAAAVTFLTGGSVYARPAGAIRAYRELLAGHVADGAGQIRIVGEIPRPSLGATWHWWARYESAINHAFDEFPLWSLCAYDTRVAPSAVISDVLRTHPRSLHADGRHEPSATFAQPSSFLTAWPPVAVDPLEAGPPLITLVDPTAAGARHAVRLVDPGLPGDDTEELVIAVSEVVTNALRHGRPPVRVRYWAGSDRIVVSVTDGGPGPSDPYAGLLPSRDSTTGGLGLWITHQSCNYVTFSRDESGFTLRLTAGNPN</sequence>
<comment type="caution">
    <text evidence="4">The sequence shown here is derived from an EMBL/GenBank/DDBJ whole genome shotgun (WGS) entry which is preliminary data.</text>
</comment>
<dbReference type="PANTHER" id="PTHR35526:SF3">
    <property type="entry name" value="ANTI-SIGMA-F FACTOR RSBW"/>
    <property type="match status" value="1"/>
</dbReference>